<evidence type="ECO:0000256" key="1">
    <source>
        <dbReference type="SAM" id="MobiDB-lite"/>
    </source>
</evidence>
<proteinExistence type="predicted"/>
<gene>
    <name evidence="2" type="ORF">VNO78_34174</name>
</gene>
<sequence>MVGRIHSCTFVERLASHRPEGRTHLHCGVVDERFEMQKHSFGFLQPKIGGTIAVISRTELVSEVSGKLAANIAAGVEKLGSLFVTNTSNISEASIAEGVADKAEDAGDKADGTRGKAEGGRIKLDGGKEVDTLILH</sequence>
<dbReference type="EMBL" id="JAYMYS010000010">
    <property type="protein sequence ID" value="KAK7379898.1"/>
    <property type="molecule type" value="Genomic_DNA"/>
</dbReference>
<accession>A0AAN9P2F3</accession>
<comment type="caution">
    <text evidence="2">The sequence shown here is derived from an EMBL/GenBank/DDBJ whole genome shotgun (WGS) entry which is preliminary data.</text>
</comment>
<reference evidence="2 3" key="1">
    <citation type="submission" date="2024-01" db="EMBL/GenBank/DDBJ databases">
        <title>The genomes of 5 underutilized Papilionoideae crops provide insights into root nodulation and disease resistanc.</title>
        <authorList>
            <person name="Jiang F."/>
        </authorList>
    </citation>
    <scope>NUCLEOTIDE SEQUENCE [LARGE SCALE GENOMIC DNA]</scope>
    <source>
        <strain evidence="2">DUOXIRENSHENG_FW03</strain>
        <tissue evidence="2">Leaves</tissue>
    </source>
</reference>
<dbReference type="Proteomes" id="UP001386955">
    <property type="component" value="Unassembled WGS sequence"/>
</dbReference>
<organism evidence="2 3">
    <name type="scientific">Psophocarpus tetragonolobus</name>
    <name type="common">Winged bean</name>
    <name type="synonym">Dolichos tetragonolobus</name>
    <dbReference type="NCBI Taxonomy" id="3891"/>
    <lineage>
        <taxon>Eukaryota</taxon>
        <taxon>Viridiplantae</taxon>
        <taxon>Streptophyta</taxon>
        <taxon>Embryophyta</taxon>
        <taxon>Tracheophyta</taxon>
        <taxon>Spermatophyta</taxon>
        <taxon>Magnoliopsida</taxon>
        <taxon>eudicotyledons</taxon>
        <taxon>Gunneridae</taxon>
        <taxon>Pentapetalae</taxon>
        <taxon>rosids</taxon>
        <taxon>fabids</taxon>
        <taxon>Fabales</taxon>
        <taxon>Fabaceae</taxon>
        <taxon>Papilionoideae</taxon>
        <taxon>50 kb inversion clade</taxon>
        <taxon>NPAAA clade</taxon>
        <taxon>indigoferoid/millettioid clade</taxon>
        <taxon>Phaseoleae</taxon>
        <taxon>Psophocarpus</taxon>
    </lineage>
</organism>
<protein>
    <submittedName>
        <fullName evidence="2">Uncharacterized protein</fullName>
    </submittedName>
</protein>
<evidence type="ECO:0000313" key="3">
    <source>
        <dbReference type="Proteomes" id="UP001386955"/>
    </source>
</evidence>
<feature type="region of interest" description="Disordered" evidence="1">
    <location>
        <begin position="100"/>
        <end position="120"/>
    </location>
</feature>
<keyword evidence="3" id="KW-1185">Reference proteome</keyword>
<name>A0AAN9P2F3_PSOTE</name>
<dbReference type="AlphaFoldDB" id="A0AAN9P2F3"/>
<evidence type="ECO:0000313" key="2">
    <source>
        <dbReference type="EMBL" id="KAK7379898.1"/>
    </source>
</evidence>